<proteinExistence type="predicted"/>
<dbReference type="Gene3D" id="2.10.110.10">
    <property type="entry name" value="Cysteine Rich Protein"/>
    <property type="match status" value="2"/>
</dbReference>
<dbReference type="PROSITE" id="PS00478">
    <property type="entry name" value="LIM_DOMAIN_1"/>
    <property type="match status" value="1"/>
</dbReference>
<dbReference type="GO" id="GO:0008270">
    <property type="term" value="F:zinc ion binding"/>
    <property type="evidence" value="ECO:0007669"/>
    <property type="project" value="InterPro"/>
</dbReference>
<dbReference type="InterPro" id="IPR047120">
    <property type="entry name" value="Pk/Esn/Tes"/>
</dbReference>
<keyword evidence="2" id="KW-0963">Cytoplasm</keyword>
<comment type="subcellular location">
    <subcellularLocation>
        <location evidence="1">Cytoplasm</location>
    </subcellularLocation>
</comment>
<evidence type="ECO:0000256" key="5">
    <source>
        <dbReference type="ARBA" id="ARBA00022833"/>
    </source>
</evidence>
<evidence type="ECO:0000256" key="6">
    <source>
        <dbReference type="ARBA" id="ARBA00023038"/>
    </source>
</evidence>
<keyword evidence="5 7" id="KW-0862">Zinc</keyword>
<dbReference type="Pfam" id="PF00412">
    <property type="entry name" value="LIM"/>
    <property type="match status" value="2"/>
</dbReference>
<dbReference type="SUPFAM" id="SSF57716">
    <property type="entry name" value="Glucocorticoid receptor-like (DNA-binding domain)"/>
    <property type="match status" value="1"/>
</dbReference>
<dbReference type="CDD" id="cd09340">
    <property type="entry name" value="LIM1_Testin_like"/>
    <property type="match status" value="1"/>
</dbReference>
<feature type="domain" description="PET" evidence="9">
    <location>
        <begin position="94"/>
        <end position="201"/>
    </location>
</feature>
<gene>
    <name evidence="10" type="ORF">PECUL_23A023354</name>
</gene>
<evidence type="ECO:0000259" key="9">
    <source>
        <dbReference type="PROSITE" id="PS51303"/>
    </source>
</evidence>
<protein>
    <submittedName>
        <fullName evidence="10">LIM and cysteine-rich domains 1 isoform X1</fullName>
    </submittedName>
</protein>
<name>A0AAD1SVI6_PELCU</name>
<feature type="domain" description="LIM zinc-binding" evidence="8">
    <location>
        <begin position="293"/>
        <end position="354"/>
    </location>
</feature>
<sequence length="354" mass="40795">MEVSAGIQKMSLGQQTTGRGAPCMRCKGNCQGYKPHSWRKLCECCRCPREEHALLTDLEEDYQIGQLLTDSRYSGLTARVKGSDGARVYKRNRMIITNPITSRKDPTFLTVTYEWAPPGLNQKLAMHYMELIPKKMQPVAGTEGAHYRRVQLMRQLPSHDLDPEQCHGLSQQERPAMEKFVKQYKKNALGVAEVTLPCSAKQQEDEKDGGKTKATNGTEEEAAGKLTYLCELCQQLMTNDAPAVYAERAGYNRQWHPSCFICCQCRQPLVNLIYFWKNNHLWCGRHYCESERPRCTGCDEIIFSEDYKKLEGHFWHKDHFSCMVCKETFDGRSYVLDNAQLLCDRCRFYKCYSQ</sequence>
<accession>A0AAD1SVI6</accession>
<dbReference type="AlphaFoldDB" id="A0AAD1SVI6"/>
<dbReference type="SMART" id="SM00132">
    <property type="entry name" value="LIM"/>
    <property type="match status" value="2"/>
</dbReference>
<dbReference type="PANTHER" id="PTHR24211">
    <property type="entry name" value="LIM DOMAIN-CONTAINING PROTEIN"/>
    <property type="match status" value="1"/>
</dbReference>
<dbReference type="InterPro" id="IPR001781">
    <property type="entry name" value="Znf_LIM"/>
</dbReference>
<dbReference type="Pfam" id="PF06297">
    <property type="entry name" value="PET"/>
    <property type="match status" value="1"/>
</dbReference>
<evidence type="ECO:0000256" key="2">
    <source>
        <dbReference type="ARBA" id="ARBA00022490"/>
    </source>
</evidence>
<evidence type="ECO:0000256" key="3">
    <source>
        <dbReference type="ARBA" id="ARBA00022723"/>
    </source>
</evidence>
<evidence type="ECO:0000313" key="10">
    <source>
        <dbReference type="EMBL" id="CAH2312705.1"/>
    </source>
</evidence>
<evidence type="ECO:0000256" key="4">
    <source>
        <dbReference type="ARBA" id="ARBA00022737"/>
    </source>
</evidence>
<organism evidence="10 11">
    <name type="scientific">Pelobates cultripes</name>
    <name type="common">Western spadefoot toad</name>
    <dbReference type="NCBI Taxonomy" id="61616"/>
    <lineage>
        <taxon>Eukaryota</taxon>
        <taxon>Metazoa</taxon>
        <taxon>Chordata</taxon>
        <taxon>Craniata</taxon>
        <taxon>Vertebrata</taxon>
        <taxon>Euteleostomi</taxon>
        <taxon>Amphibia</taxon>
        <taxon>Batrachia</taxon>
        <taxon>Anura</taxon>
        <taxon>Pelobatoidea</taxon>
        <taxon>Pelobatidae</taxon>
        <taxon>Pelobates</taxon>
    </lineage>
</organism>
<dbReference type="InterPro" id="IPR010442">
    <property type="entry name" value="PET_domain"/>
</dbReference>
<dbReference type="CDD" id="cd09829">
    <property type="entry name" value="PET_testin"/>
    <property type="match status" value="1"/>
</dbReference>
<feature type="domain" description="LIM zinc-binding" evidence="8">
    <location>
        <begin position="228"/>
        <end position="291"/>
    </location>
</feature>
<evidence type="ECO:0000259" key="8">
    <source>
        <dbReference type="PROSITE" id="PS50023"/>
    </source>
</evidence>
<keyword evidence="6 7" id="KW-0440">LIM domain</keyword>
<dbReference type="PROSITE" id="PS50023">
    <property type="entry name" value="LIM_DOMAIN_2"/>
    <property type="match status" value="2"/>
</dbReference>
<keyword evidence="3 7" id="KW-0479">Metal-binding</keyword>
<evidence type="ECO:0000313" key="11">
    <source>
        <dbReference type="Proteomes" id="UP001295444"/>
    </source>
</evidence>
<evidence type="ECO:0000256" key="7">
    <source>
        <dbReference type="PROSITE-ProRule" id="PRU00125"/>
    </source>
</evidence>
<dbReference type="FunFam" id="2.10.110.10:FF:000005">
    <property type="entry name" value="Testin isoform 1"/>
    <property type="match status" value="1"/>
</dbReference>
<dbReference type="InterPro" id="IPR033724">
    <property type="entry name" value="PET_testin"/>
</dbReference>
<keyword evidence="11" id="KW-1185">Reference proteome</keyword>
<dbReference type="Proteomes" id="UP001295444">
    <property type="component" value="Chromosome 08"/>
</dbReference>
<dbReference type="EMBL" id="OW240919">
    <property type="protein sequence ID" value="CAH2312705.1"/>
    <property type="molecule type" value="Genomic_DNA"/>
</dbReference>
<dbReference type="GO" id="GO:0005634">
    <property type="term" value="C:nucleus"/>
    <property type="evidence" value="ECO:0007669"/>
    <property type="project" value="TreeGrafter"/>
</dbReference>
<feature type="non-terminal residue" evidence="10">
    <location>
        <position position="354"/>
    </location>
</feature>
<dbReference type="PROSITE" id="PS51303">
    <property type="entry name" value="PET"/>
    <property type="match status" value="1"/>
</dbReference>
<evidence type="ECO:0000256" key="1">
    <source>
        <dbReference type="ARBA" id="ARBA00004496"/>
    </source>
</evidence>
<keyword evidence="4" id="KW-0677">Repeat</keyword>
<reference evidence="10" key="1">
    <citation type="submission" date="2022-03" db="EMBL/GenBank/DDBJ databases">
        <authorList>
            <person name="Alioto T."/>
            <person name="Alioto T."/>
            <person name="Gomez Garrido J."/>
        </authorList>
    </citation>
    <scope>NUCLEOTIDE SEQUENCE</scope>
</reference>
<dbReference type="GO" id="GO:0005737">
    <property type="term" value="C:cytoplasm"/>
    <property type="evidence" value="ECO:0007669"/>
    <property type="project" value="UniProtKB-SubCell"/>
</dbReference>
<dbReference type="GO" id="GO:0003714">
    <property type="term" value="F:transcription corepressor activity"/>
    <property type="evidence" value="ECO:0007669"/>
    <property type="project" value="TreeGrafter"/>
</dbReference>
<dbReference type="PANTHER" id="PTHR24211:SF0">
    <property type="entry name" value="LIM AND CYSTEINE-RICH DOMAINS PROTEIN 1"/>
    <property type="match status" value="1"/>
</dbReference>